<reference evidence="1" key="1">
    <citation type="submission" date="2020-06" db="EMBL/GenBank/DDBJ databases">
        <authorList>
            <person name="Li T."/>
            <person name="Hu X."/>
            <person name="Zhang T."/>
            <person name="Song X."/>
            <person name="Zhang H."/>
            <person name="Dai N."/>
            <person name="Sheng W."/>
            <person name="Hou X."/>
            <person name="Wei L."/>
        </authorList>
    </citation>
    <scope>NUCLEOTIDE SEQUENCE</scope>
    <source>
        <strain evidence="1">K16</strain>
        <tissue evidence="1">Leaf</tissue>
    </source>
</reference>
<name>A0AAE2BQB2_9LAMI</name>
<dbReference type="EMBL" id="JACGWL010000010">
    <property type="protein sequence ID" value="KAK4393876.1"/>
    <property type="molecule type" value="Genomic_DNA"/>
</dbReference>
<dbReference type="PANTHER" id="PTHR47584">
    <property type="match status" value="1"/>
</dbReference>
<evidence type="ECO:0000313" key="2">
    <source>
        <dbReference type="Proteomes" id="UP001289374"/>
    </source>
</evidence>
<evidence type="ECO:0000313" key="1">
    <source>
        <dbReference type="EMBL" id="KAK4393876.1"/>
    </source>
</evidence>
<protein>
    <submittedName>
        <fullName evidence="1">Uncharacterized protein</fullName>
    </submittedName>
</protein>
<dbReference type="AlphaFoldDB" id="A0AAE2BQB2"/>
<dbReference type="InterPro" id="IPR045026">
    <property type="entry name" value="LIMYB"/>
</dbReference>
<organism evidence="1 2">
    <name type="scientific">Sesamum angolense</name>
    <dbReference type="NCBI Taxonomy" id="2727404"/>
    <lineage>
        <taxon>Eukaryota</taxon>
        <taxon>Viridiplantae</taxon>
        <taxon>Streptophyta</taxon>
        <taxon>Embryophyta</taxon>
        <taxon>Tracheophyta</taxon>
        <taxon>Spermatophyta</taxon>
        <taxon>Magnoliopsida</taxon>
        <taxon>eudicotyledons</taxon>
        <taxon>Gunneridae</taxon>
        <taxon>Pentapetalae</taxon>
        <taxon>asterids</taxon>
        <taxon>lamiids</taxon>
        <taxon>Lamiales</taxon>
        <taxon>Pedaliaceae</taxon>
        <taxon>Sesamum</taxon>
    </lineage>
</organism>
<keyword evidence="2" id="KW-1185">Reference proteome</keyword>
<dbReference type="Proteomes" id="UP001289374">
    <property type="component" value="Unassembled WGS sequence"/>
</dbReference>
<sequence length="194" mass="22225">MATATRLRAEAIKNSNGKFSITDCVRALDELQGVDDQVYHAALDLFNNRNARETFLTLRVEKRLIWLQRKFSTVPFHSLSSLSLSSLGRCYFISLSSSKYHTSNNILRDMVFAFQSHLEQLDIRVDLDLLRYILLVTLRSSEALNEKCLSSKLEQSYVYSYTGDDRVYVAACSHSLCFLPSGTVYSFHIMYSYS</sequence>
<comment type="caution">
    <text evidence="1">The sequence shown here is derived from an EMBL/GenBank/DDBJ whole genome shotgun (WGS) entry which is preliminary data.</text>
</comment>
<gene>
    <name evidence="1" type="ORF">Sango_1858400</name>
</gene>
<reference evidence="1" key="2">
    <citation type="journal article" date="2024" name="Plant">
        <title>Genomic evolution and insights into agronomic trait innovations of Sesamum species.</title>
        <authorList>
            <person name="Miao H."/>
            <person name="Wang L."/>
            <person name="Qu L."/>
            <person name="Liu H."/>
            <person name="Sun Y."/>
            <person name="Le M."/>
            <person name="Wang Q."/>
            <person name="Wei S."/>
            <person name="Zheng Y."/>
            <person name="Lin W."/>
            <person name="Duan Y."/>
            <person name="Cao H."/>
            <person name="Xiong S."/>
            <person name="Wang X."/>
            <person name="Wei L."/>
            <person name="Li C."/>
            <person name="Ma Q."/>
            <person name="Ju M."/>
            <person name="Zhao R."/>
            <person name="Li G."/>
            <person name="Mu C."/>
            <person name="Tian Q."/>
            <person name="Mei H."/>
            <person name="Zhang T."/>
            <person name="Gao T."/>
            <person name="Zhang H."/>
        </authorList>
    </citation>
    <scope>NUCLEOTIDE SEQUENCE</scope>
    <source>
        <strain evidence="1">K16</strain>
    </source>
</reference>
<dbReference type="PANTHER" id="PTHR47584:SF9">
    <property type="entry name" value="L10-INTERACTING MYB DOMAIN-CONTAINING PROTEIN-LIKE"/>
    <property type="match status" value="1"/>
</dbReference>
<accession>A0AAE2BQB2</accession>
<proteinExistence type="predicted"/>